<organism evidence="1 2">
    <name type="scientific">Aspergillus pseudonomiae</name>
    <dbReference type="NCBI Taxonomy" id="1506151"/>
    <lineage>
        <taxon>Eukaryota</taxon>
        <taxon>Fungi</taxon>
        <taxon>Dikarya</taxon>
        <taxon>Ascomycota</taxon>
        <taxon>Pezizomycotina</taxon>
        <taxon>Eurotiomycetes</taxon>
        <taxon>Eurotiomycetidae</taxon>
        <taxon>Eurotiales</taxon>
        <taxon>Aspergillaceae</taxon>
        <taxon>Aspergillus</taxon>
        <taxon>Aspergillus subgen. Circumdati</taxon>
    </lineage>
</organism>
<dbReference type="AlphaFoldDB" id="A0A5N7DIK4"/>
<dbReference type="Proteomes" id="UP000325579">
    <property type="component" value="Unassembled WGS sequence"/>
</dbReference>
<dbReference type="OrthoDB" id="4377891at2759"/>
<keyword evidence="2" id="KW-1185">Reference proteome</keyword>
<dbReference type="GeneID" id="43666063"/>
<evidence type="ECO:0000313" key="1">
    <source>
        <dbReference type="EMBL" id="KAE8406282.1"/>
    </source>
</evidence>
<dbReference type="RefSeq" id="XP_031943601.1">
    <property type="nucleotide sequence ID" value="XM_032081372.1"/>
</dbReference>
<reference evidence="1 2" key="1">
    <citation type="submission" date="2019-04" db="EMBL/GenBank/DDBJ databases">
        <authorList>
            <consortium name="DOE Joint Genome Institute"/>
            <person name="Mondo S."/>
            <person name="Kjaerbolling I."/>
            <person name="Vesth T."/>
            <person name="Frisvad J.C."/>
            <person name="Nybo J.L."/>
            <person name="Theobald S."/>
            <person name="Kildgaard S."/>
            <person name="Isbrandt T."/>
            <person name="Kuo A."/>
            <person name="Sato A."/>
            <person name="Lyhne E.K."/>
            <person name="Kogle M.E."/>
            <person name="Wiebenga A."/>
            <person name="Kun R.S."/>
            <person name="Lubbers R.J."/>
            <person name="Makela M.R."/>
            <person name="Barry K."/>
            <person name="Chovatia M."/>
            <person name="Clum A."/>
            <person name="Daum C."/>
            <person name="Haridas S."/>
            <person name="He G."/>
            <person name="LaButti K."/>
            <person name="Lipzen A."/>
            <person name="Riley R."/>
            <person name="Salamov A."/>
            <person name="Simmons B.A."/>
            <person name="Magnuson J.K."/>
            <person name="Henrissat B."/>
            <person name="Mortensen U.H."/>
            <person name="Larsen T.O."/>
            <person name="Devries R.P."/>
            <person name="Grigoriev I.V."/>
            <person name="Machida M."/>
            <person name="Baker S.E."/>
            <person name="Andersen M.R."/>
            <person name="Cantor M.N."/>
            <person name="Hua S.X."/>
        </authorList>
    </citation>
    <scope>NUCLEOTIDE SEQUENCE [LARGE SCALE GENOMIC DNA]</scope>
    <source>
        <strain evidence="1 2">CBS 119388</strain>
    </source>
</reference>
<gene>
    <name evidence="1" type="ORF">BDV37DRAFT_242886</name>
</gene>
<dbReference type="EMBL" id="ML736754">
    <property type="protein sequence ID" value="KAE8406282.1"/>
    <property type="molecule type" value="Genomic_DNA"/>
</dbReference>
<proteinExistence type="predicted"/>
<name>A0A5N7DIK4_9EURO</name>
<sequence>MYPLFASIVPYFGCLGWQRKATNTPSQDPLFSILKDGKSLINGCPAFQRHYIEQQVGDSYTIVRQVSMCDFKEGGQTFTTFWTETFNIEERMLRKSERGRELLEDYDICKRPNR</sequence>
<evidence type="ECO:0000313" key="2">
    <source>
        <dbReference type="Proteomes" id="UP000325579"/>
    </source>
</evidence>
<accession>A0A5N7DIK4</accession>
<protein>
    <submittedName>
        <fullName evidence="1">Uncharacterized protein</fullName>
    </submittedName>
</protein>